<evidence type="ECO:0000313" key="3">
    <source>
        <dbReference type="Proteomes" id="UP000799118"/>
    </source>
</evidence>
<keyword evidence="3" id="KW-1185">Reference proteome</keyword>
<feature type="region of interest" description="Disordered" evidence="1">
    <location>
        <begin position="285"/>
        <end position="339"/>
    </location>
</feature>
<evidence type="ECO:0000313" key="2">
    <source>
        <dbReference type="EMBL" id="KAE9391261.1"/>
    </source>
</evidence>
<organism evidence="2 3">
    <name type="scientific">Gymnopus androsaceus JB14</name>
    <dbReference type="NCBI Taxonomy" id="1447944"/>
    <lineage>
        <taxon>Eukaryota</taxon>
        <taxon>Fungi</taxon>
        <taxon>Dikarya</taxon>
        <taxon>Basidiomycota</taxon>
        <taxon>Agaricomycotina</taxon>
        <taxon>Agaricomycetes</taxon>
        <taxon>Agaricomycetidae</taxon>
        <taxon>Agaricales</taxon>
        <taxon>Marasmiineae</taxon>
        <taxon>Omphalotaceae</taxon>
        <taxon>Gymnopus</taxon>
    </lineage>
</organism>
<feature type="compositionally biased region" description="Gly residues" evidence="1">
    <location>
        <begin position="297"/>
        <end position="337"/>
    </location>
</feature>
<feature type="compositionally biased region" description="Polar residues" evidence="1">
    <location>
        <begin position="285"/>
        <end position="296"/>
    </location>
</feature>
<protein>
    <submittedName>
        <fullName evidence="2">Uncharacterized protein</fullName>
    </submittedName>
</protein>
<sequence>MPYKDTVEKICEHIAMSPSLILPILLSNVKPSVRQRRAQEISKALDEEKLETFIEAELEVVLPEVLPKSLIDLSKSTQSDADSKFKKNFGSALSPGAVRRYSIDVICTWCRHEKALRPLLAKVANIGRGGALRPLHGAAYQRGARQLGLASELAGDILIGGYAYHRGEIDRKELTAVTVVSALKCGVFAYSSAATIKTLLKNQTLHFALSSTLFSLTSAGTQLWRGKKSLKEIGIQVCKDGLSMAGGMVGGALGTAICPVPIVGTCVGRVIGGMIGQYLANQWSPDVGDSSSQGSPVSGGGGPGGGGGGGGMGGGRGEGGMGGGGGEGGMGGGGGEGGWEEVEVKGEWEKVKVARLNHGKGPFSQSLCLSFEACFDDPLIFLYPASQEEEHVEELPVNEENGQLTAGYTTGNEKPSMSHFGFSPRLKAAYSYYCSEGVSISANGLRVDDQRGELWAAFEDFCDKADLFEQLAAFDKESFWADLEVLVRNFAGFQTGGIISLAYIHSEDDDDDIEDQNRVKEMLRECLSKHAAKQDLAYKRSLFSEDNFRKRIAKWRMAQTKLADLELPEELSLVSSDGFIYEIAMDEIITYIPI</sequence>
<reference evidence="2" key="1">
    <citation type="journal article" date="2019" name="Environ. Microbiol.">
        <title>Fungal ecological strategies reflected in gene transcription - a case study of two litter decomposers.</title>
        <authorList>
            <person name="Barbi F."/>
            <person name="Kohler A."/>
            <person name="Barry K."/>
            <person name="Baskaran P."/>
            <person name="Daum C."/>
            <person name="Fauchery L."/>
            <person name="Ihrmark K."/>
            <person name="Kuo A."/>
            <person name="LaButti K."/>
            <person name="Lipzen A."/>
            <person name="Morin E."/>
            <person name="Grigoriev I.V."/>
            <person name="Henrissat B."/>
            <person name="Lindahl B."/>
            <person name="Martin F."/>
        </authorList>
    </citation>
    <scope>NUCLEOTIDE SEQUENCE</scope>
    <source>
        <strain evidence="2">JB14</strain>
    </source>
</reference>
<accession>A0A6A4GZN4</accession>
<dbReference type="EMBL" id="ML769631">
    <property type="protein sequence ID" value="KAE9391261.1"/>
    <property type="molecule type" value="Genomic_DNA"/>
</dbReference>
<name>A0A6A4GZN4_9AGAR</name>
<evidence type="ECO:0000256" key="1">
    <source>
        <dbReference type="SAM" id="MobiDB-lite"/>
    </source>
</evidence>
<dbReference type="Proteomes" id="UP000799118">
    <property type="component" value="Unassembled WGS sequence"/>
</dbReference>
<gene>
    <name evidence="2" type="ORF">BT96DRAFT_1024163</name>
</gene>
<proteinExistence type="predicted"/>
<dbReference type="AlphaFoldDB" id="A0A6A4GZN4"/>